<dbReference type="InterPro" id="IPR002938">
    <property type="entry name" value="FAD-bd"/>
</dbReference>
<evidence type="ECO:0000313" key="3">
    <source>
        <dbReference type="Proteomes" id="UP001430919"/>
    </source>
</evidence>
<dbReference type="Proteomes" id="UP001430919">
    <property type="component" value="Unassembled WGS sequence"/>
</dbReference>
<name>A0ABS8MPZ9_9FLAO</name>
<dbReference type="InterPro" id="IPR036188">
    <property type="entry name" value="FAD/NAD-bd_sf"/>
</dbReference>
<protein>
    <submittedName>
        <fullName evidence="2">Lysine-epsilon-oxidase maturase LodB</fullName>
    </submittedName>
</protein>
<dbReference type="PRINTS" id="PR00420">
    <property type="entry name" value="RNGMNOXGNASE"/>
</dbReference>
<comment type="caution">
    <text evidence="2">The sequence shown here is derived from an EMBL/GenBank/DDBJ whole genome shotgun (WGS) entry which is preliminary data.</text>
</comment>
<gene>
    <name evidence="2" type="primary">lodB</name>
    <name evidence="2" type="ORF">LNQ49_01105</name>
</gene>
<dbReference type="NCBIfam" id="NF038171">
    <property type="entry name" value="maturase_LodB"/>
    <property type="match status" value="1"/>
</dbReference>
<reference evidence="2" key="1">
    <citation type="submission" date="2021-11" db="EMBL/GenBank/DDBJ databases">
        <title>Description of novel Flavobacterium species.</title>
        <authorList>
            <person name="Saticioglu I.B."/>
            <person name="Ay H."/>
            <person name="Altun S."/>
            <person name="Duman M."/>
        </authorList>
    </citation>
    <scope>NUCLEOTIDE SEQUENCE</scope>
    <source>
        <strain evidence="2">F-65</strain>
    </source>
</reference>
<dbReference type="EMBL" id="JAJJMO010000001">
    <property type="protein sequence ID" value="MCC9070202.1"/>
    <property type="molecule type" value="Genomic_DNA"/>
</dbReference>
<feature type="domain" description="FAD-binding" evidence="1">
    <location>
        <begin position="6"/>
        <end position="309"/>
    </location>
</feature>
<dbReference type="InterPro" id="IPR050816">
    <property type="entry name" value="Flavin-dep_Halogenase_NPB"/>
</dbReference>
<dbReference type="PANTHER" id="PTHR43747">
    <property type="entry name" value="FAD-BINDING PROTEIN"/>
    <property type="match status" value="1"/>
</dbReference>
<organism evidence="2 3">
    <name type="scientific">Flavobacterium pisciphilum</name>
    <dbReference type="NCBI Taxonomy" id="2893755"/>
    <lineage>
        <taxon>Bacteria</taxon>
        <taxon>Pseudomonadati</taxon>
        <taxon>Bacteroidota</taxon>
        <taxon>Flavobacteriia</taxon>
        <taxon>Flavobacteriales</taxon>
        <taxon>Flavobacteriaceae</taxon>
        <taxon>Flavobacterium</taxon>
    </lineage>
</organism>
<dbReference type="Gene3D" id="3.50.50.60">
    <property type="entry name" value="FAD/NAD(P)-binding domain"/>
    <property type="match status" value="1"/>
</dbReference>
<dbReference type="Gene3D" id="3.30.9.100">
    <property type="match status" value="1"/>
</dbReference>
<evidence type="ECO:0000259" key="1">
    <source>
        <dbReference type="Pfam" id="PF01494"/>
    </source>
</evidence>
<proteinExistence type="predicted"/>
<dbReference type="RefSeq" id="WP_229986952.1">
    <property type="nucleotide sequence ID" value="NZ_JAJJMO010000001.1"/>
</dbReference>
<sequence>MVKNIQTDVLIVGAGPAGIAAAMSILRYSALKVVIVESSSFDNLKVGEQVSSSIFDILSYIGVTKQDFDKDCFINGYGSLAAWGSENIVSRHSMFLSNGENFQLDREKFDLQLVKMAADAGIQVIPRSRCHEFNQNAEGHWEIKVKHETKGELLIESRYLIDATGRQSSICRQLDIKTVKHDQLVGIGTFVTFESEVRMMQEIYMETVKEGWWYCSALPNSLMNITFFTDADIAKELKLQKKENWNRLLSETKHIKQIIKNAVSSENLWTRNAFSQLIENHQHPNFFAIGDAAVAFDPISSMGIGFALTSGCSGAKALLDTDNGTKTAPMLYWNDLQHIFDQYLELKNQFYAKELRWKELPFWSRRHL</sequence>
<dbReference type="PANTHER" id="PTHR43747:SF1">
    <property type="entry name" value="SLR1998 PROTEIN"/>
    <property type="match status" value="1"/>
</dbReference>
<dbReference type="Pfam" id="PF01494">
    <property type="entry name" value="FAD_binding_3"/>
    <property type="match status" value="1"/>
</dbReference>
<keyword evidence="3" id="KW-1185">Reference proteome</keyword>
<dbReference type="SUPFAM" id="SSF51905">
    <property type="entry name" value="FAD/NAD(P)-binding domain"/>
    <property type="match status" value="1"/>
</dbReference>
<accession>A0ABS8MPZ9</accession>
<evidence type="ECO:0000313" key="2">
    <source>
        <dbReference type="EMBL" id="MCC9070202.1"/>
    </source>
</evidence>